<comment type="caution">
    <text evidence="2">The sequence shown here is derived from an EMBL/GenBank/DDBJ whole genome shotgun (WGS) entry which is preliminary data.</text>
</comment>
<keyword evidence="1" id="KW-0472">Membrane</keyword>
<proteinExistence type="predicted"/>
<evidence type="ECO:0008006" key="4">
    <source>
        <dbReference type="Google" id="ProtNLM"/>
    </source>
</evidence>
<dbReference type="Proteomes" id="UP001550603">
    <property type="component" value="Unassembled WGS sequence"/>
</dbReference>
<keyword evidence="3" id="KW-1185">Reference proteome</keyword>
<dbReference type="RefSeq" id="WP_352096001.1">
    <property type="nucleotide sequence ID" value="NZ_JBEYBN010000001.1"/>
</dbReference>
<evidence type="ECO:0000313" key="2">
    <source>
        <dbReference type="EMBL" id="MEU2264997.1"/>
    </source>
</evidence>
<sequence length="73" mass="8250">MYEYRCKLCGTVEPADTRAQARALRDAHRDDFHGPDEIVEVPRMRFVDLPREQKIATVVVALVLLVGILVKTG</sequence>
<keyword evidence="1" id="KW-0812">Transmembrane</keyword>
<organism evidence="2 3">
    <name type="scientific">Streptomyces olindensis</name>
    <dbReference type="NCBI Taxonomy" id="358823"/>
    <lineage>
        <taxon>Bacteria</taxon>
        <taxon>Bacillati</taxon>
        <taxon>Actinomycetota</taxon>
        <taxon>Actinomycetes</taxon>
        <taxon>Kitasatosporales</taxon>
        <taxon>Streptomycetaceae</taxon>
        <taxon>Streptomyces</taxon>
    </lineage>
</organism>
<reference evidence="2 3" key="1">
    <citation type="submission" date="2024-06" db="EMBL/GenBank/DDBJ databases">
        <title>The Natural Products Discovery Center: Release of the First 8490 Sequenced Strains for Exploring Actinobacteria Biosynthetic Diversity.</title>
        <authorList>
            <person name="Kalkreuter E."/>
            <person name="Kautsar S.A."/>
            <person name="Yang D."/>
            <person name="Bader C.D."/>
            <person name="Teijaro C.N."/>
            <person name="Fluegel L."/>
            <person name="Davis C.M."/>
            <person name="Simpson J.R."/>
            <person name="Lauterbach L."/>
            <person name="Steele A.D."/>
            <person name="Gui C."/>
            <person name="Meng S."/>
            <person name="Li G."/>
            <person name="Viehrig K."/>
            <person name="Ye F."/>
            <person name="Su P."/>
            <person name="Kiefer A.F."/>
            <person name="Nichols A."/>
            <person name="Cepeda A.J."/>
            <person name="Yan W."/>
            <person name="Fan B."/>
            <person name="Jiang Y."/>
            <person name="Adhikari A."/>
            <person name="Zheng C.-J."/>
            <person name="Schuster L."/>
            <person name="Cowan T.M."/>
            <person name="Smanski M.J."/>
            <person name="Chevrette M.G."/>
            <person name="De Carvalho L.P.S."/>
            <person name="Shen B."/>
        </authorList>
    </citation>
    <scope>NUCLEOTIDE SEQUENCE [LARGE SCALE GENOMIC DNA]</scope>
    <source>
        <strain evidence="2 3">NPDC019583</strain>
    </source>
</reference>
<dbReference type="EMBL" id="JBEYBN010000001">
    <property type="protein sequence ID" value="MEU2264997.1"/>
    <property type="molecule type" value="Genomic_DNA"/>
</dbReference>
<evidence type="ECO:0000313" key="3">
    <source>
        <dbReference type="Proteomes" id="UP001550603"/>
    </source>
</evidence>
<accession>A0ABV2XMC2</accession>
<feature type="transmembrane region" description="Helical" evidence="1">
    <location>
        <begin position="53"/>
        <end position="70"/>
    </location>
</feature>
<gene>
    <name evidence="2" type="ORF">ABZ568_00785</name>
</gene>
<evidence type="ECO:0000256" key="1">
    <source>
        <dbReference type="SAM" id="Phobius"/>
    </source>
</evidence>
<keyword evidence="1" id="KW-1133">Transmembrane helix</keyword>
<name>A0ABV2XMC2_9ACTN</name>
<protein>
    <recommendedName>
        <fullName evidence="4">Regulatory protein FmdB Zinc ribbon domain-containing protein</fullName>
    </recommendedName>
</protein>